<dbReference type="PANTHER" id="PTHR34145:SF36">
    <property type="entry name" value="F-BOX DOMAIN-CONTAINING PROTEIN"/>
    <property type="match status" value="1"/>
</dbReference>
<reference evidence="2" key="3">
    <citation type="journal article" date="2017" name="Nature">
        <title>Genome sequence of the progenitor of the wheat D genome Aegilops tauschii.</title>
        <authorList>
            <person name="Luo M.C."/>
            <person name="Gu Y.Q."/>
            <person name="Puiu D."/>
            <person name="Wang H."/>
            <person name="Twardziok S.O."/>
            <person name="Deal K.R."/>
            <person name="Huo N."/>
            <person name="Zhu T."/>
            <person name="Wang L."/>
            <person name="Wang Y."/>
            <person name="McGuire P.E."/>
            <person name="Liu S."/>
            <person name="Long H."/>
            <person name="Ramasamy R.K."/>
            <person name="Rodriguez J.C."/>
            <person name="Van S.L."/>
            <person name="Yuan L."/>
            <person name="Wang Z."/>
            <person name="Xia Z."/>
            <person name="Xiao L."/>
            <person name="Anderson O.D."/>
            <person name="Ouyang S."/>
            <person name="Liang Y."/>
            <person name="Zimin A.V."/>
            <person name="Pertea G."/>
            <person name="Qi P."/>
            <person name="Bennetzen J.L."/>
            <person name="Dai X."/>
            <person name="Dawson M.W."/>
            <person name="Muller H.G."/>
            <person name="Kugler K."/>
            <person name="Rivarola-Duarte L."/>
            <person name="Spannagl M."/>
            <person name="Mayer K.F.X."/>
            <person name="Lu F.H."/>
            <person name="Bevan M.W."/>
            <person name="Leroy P."/>
            <person name="Li P."/>
            <person name="You F.M."/>
            <person name="Sun Q."/>
            <person name="Liu Z."/>
            <person name="Lyons E."/>
            <person name="Wicker T."/>
            <person name="Salzberg S.L."/>
            <person name="Devos K.M."/>
            <person name="Dvorak J."/>
        </authorList>
    </citation>
    <scope>NUCLEOTIDE SEQUENCE [LARGE SCALE GENOMIC DNA]</scope>
    <source>
        <strain evidence="2">cv. AL8/78</strain>
    </source>
</reference>
<accession>A0A453L6M8</accession>
<dbReference type="AlphaFoldDB" id="A0A453L6M8"/>
<dbReference type="Pfam" id="PF23622">
    <property type="entry name" value="LRR_At1g61320_AtMIF1"/>
    <property type="match status" value="1"/>
</dbReference>
<dbReference type="Gramene" id="AET5Gv20647600.1">
    <property type="protein sequence ID" value="AET5Gv20647600.1"/>
    <property type="gene ID" value="AET5Gv20647600"/>
</dbReference>
<evidence type="ECO:0000313" key="3">
    <source>
        <dbReference type="Proteomes" id="UP000015105"/>
    </source>
</evidence>
<proteinExistence type="predicted"/>
<dbReference type="STRING" id="200361.A0A453L6M8"/>
<dbReference type="InterPro" id="IPR055357">
    <property type="entry name" value="LRR_At1g61320_AtMIF1"/>
</dbReference>
<feature type="domain" description="At1g61320/AtMIF1 LRR" evidence="1">
    <location>
        <begin position="15"/>
        <end position="140"/>
    </location>
</feature>
<organism evidence="2 3">
    <name type="scientific">Aegilops tauschii subsp. strangulata</name>
    <name type="common">Goatgrass</name>
    <dbReference type="NCBI Taxonomy" id="200361"/>
    <lineage>
        <taxon>Eukaryota</taxon>
        <taxon>Viridiplantae</taxon>
        <taxon>Streptophyta</taxon>
        <taxon>Embryophyta</taxon>
        <taxon>Tracheophyta</taxon>
        <taxon>Spermatophyta</taxon>
        <taxon>Magnoliopsida</taxon>
        <taxon>Liliopsida</taxon>
        <taxon>Poales</taxon>
        <taxon>Poaceae</taxon>
        <taxon>BOP clade</taxon>
        <taxon>Pooideae</taxon>
        <taxon>Triticodae</taxon>
        <taxon>Triticeae</taxon>
        <taxon>Triticinae</taxon>
        <taxon>Aegilops</taxon>
    </lineage>
</organism>
<dbReference type="PANTHER" id="PTHR34145">
    <property type="entry name" value="OS02G0105600 PROTEIN"/>
    <property type="match status" value="1"/>
</dbReference>
<keyword evidence="3" id="KW-1185">Reference proteome</keyword>
<evidence type="ECO:0000259" key="1">
    <source>
        <dbReference type="Pfam" id="PF23622"/>
    </source>
</evidence>
<dbReference type="EnsemblPlants" id="AET5Gv20647600.1">
    <property type="protein sequence ID" value="AET5Gv20647600.1"/>
    <property type="gene ID" value="AET5Gv20647600"/>
</dbReference>
<evidence type="ECO:0000313" key="2">
    <source>
        <dbReference type="EnsemblPlants" id="AET5Gv20647600.1"/>
    </source>
</evidence>
<dbReference type="InterPro" id="IPR053772">
    <property type="entry name" value="At1g61320/At1g61330-like"/>
</dbReference>
<protein>
    <recommendedName>
        <fullName evidence="1">At1g61320/AtMIF1 LRR domain-containing protein</fullName>
    </recommendedName>
</protein>
<reference evidence="2" key="4">
    <citation type="submission" date="2019-03" db="UniProtKB">
        <authorList>
            <consortium name="EnsemblPlants"/>
        </authorList>
    </citation>
    <scope>IDENTIFICATION</scope>
</reference>
<sequence length="147" mass="16722">FEYMFRLLTIMIDINIYAMQVDAGRVRQESVLGESSHDLRQMPGHVHRNIKDVVIIGFCSAKSMVELTCHMLENAKSLEYLTLNTSSNPEILCSDSENGRCLPMSKHMRMEARKALLAVERFILGKVPYSVELEVVKPCSRCNSLEI</sequence>
<reference evidence="3" key="1">
    <citation type="journal article" date="2014" name="Science">
        <title>Ancient hybridizations among the ancestral genomes of bread wheat.</title>
        <authorList>
            <consortium name="International Wheat Genome Sequencing Consortium,"/>
            <person name="Marcussen T."/>
            <person name="Sandve S.R."/>
            <person name="Heier L."/>
            <person name="Spannagl M."/>
            <person name="Pfeifer M."/>
            <person name="Jakobsen K.S."/>
            <person name="Wulff B.B."/>
            <person name="Steuernagel B."/>
            <person name="Mayer K.F."/>
            <person name="Olsen O.A."/>
        </authorList>
    </citation>
    <scope>NUCLEOTIDE SEQUENCE [LARGE SCALE GENOMIC DNA]</scope>
    <source>
        <strain evidence="3">cv. AL8/78</strain>
    </source>
</reference>
<reference evidence="2" key="5">
    <citation type="journal article" date="2021" name="G3 (Bethesda)">
        <title>Aegilops tauschii genome assembly Aet v5.0 features greater sequence contiguity and improved annotation.</title>
        <authorList>
            <person name="Wang L."/>
            <person name="Zhu T."/>
            <person name="Rodriguez J.C."/>
            <person name="Deal K.R."/>
            <person name="Dubcovsky J."/>
            <person name="McGuire P.E."/>
            <person name="Lux T."/>
            <person name="Spannagl M."/>
            <person name="Mayer K.F.X."/>
            <person name="Baldrich P."/>
            <person name="Meyers B.C."/>
            <person name="Huo N."/>
            <person name="Gu Y.Q."/>
            <person name="Zhou H."/>
            <person name="Devos K.M."/>
            <person name="Bennetzen J.L."/>
            <person name="Unver T."/>
            <person name="Budak H."/>
            <person name="Gulick P.J."/>
            <person name="Galiba G."/>
            <person name="Kalapos B."/>
            <person name="Nelson D.R."/>
            <person name="Li P."/>
            <person name="You F.M."/>
            <person name="Luo M.C."/>
            <person name="Dvorak J."/>
        </authorList>
    </citation>
    <scope>NUCLEOTIDE SEQUENCE [LARGE SCALE GENOMIC DNA]</scope>
    <source>
        <strain evidence="2">cv. AL8/78</strain>
    </source>
</reference>
<reference evidence="3" key="2">
    <citation type="journal article" date="2017" name="Nat. Plants">
        <title>The Aegilops tauschii genome reveals multiple impacts of transposons.</title>
        <authorList>
            <person name="Zhao G."/>
            <person name="Zou C."/>
            <person name="Li K."/>
            <person name="Wang K."/>
            <person name="Li T."/>
            <person name="Gao L."/>
            <person name="Zhang X."/>
            <person name="Wang H."/>
            <person name="Yang Z."/>
            <person name="Liu X."/>
            <person name="Jiang W."/>
            <person name="Mao L."/>
            <person name="Kong X."/>
            <person name="Jiao Y."/>
            <person name="Jia J."/>
        </authorList>
    </citation>
    <scope>NUCLEOTIDE SEQUENCE [LARGE SCALE GENOMIC DNA]</scope>
    <source>
        <strain evidence="3">cv. AL8/78</strain>
    </source>
</reference>
<name>A0A453L6M8_AEGTS</name>
<dbReference type="Proteomes" id="UP000015105">
    <property type="component" value="Chromosome 5D"/>
</dbReference>